<dbReference type="InterPro" id="IPR001019">
    <property type="entry name" value="Gprotein_alpha_su"/>
</dbReference>
<protein>
    <submittedName>
        <fullName evidence="18">Rh50 isoform b</fullName>
    </submittedName>
</protein>
<feature type="region of interest" description="Disordered" evidence="15">
    <location>
        <begin position="833"/>
        <end position="861"/>
    </location>
</feature>
<dbReference type="PANTHER" id="PTHR10218:SF362">
    <property type="entry name" value="G PROTEIN ALPHA O SUBUNIT"/>
    <property type="match status" value="1"/>
</dbReference>
<gene>
    <name evidence="18" type="ORF">M0812_26267</name>
</gene>
<dbReference type="AlphaFoldDB" id="A0AAV7YGU2"/>
<dbReference type="Gene3D" id="1.10.3430.10">
    <property type="entry name" value="Ammonium transporter AmtB like domains"/>
    <property type="match status" value="1"/>
</dbReference>
<feature type="transmembrane region" description="Helical" evidence="16">
    <location>
        <begin position="496"/>
        <end position="517"/>
    </location>
</feature>
<dbReference type="InterPro" id="IPR011025">
    <property type="entry name" value="GproteinA_insert"/>
</dbReference>
<feature type="domain" description="Ammonium transporter AmtB-like" evidence="17">
    <location>
        <begin position="473"/>
        <end position="819"/>
    </location>
</feature>
<dbReference type="SMART" id="SM00275">
    <property type="entry name" value="G_alpha"/>
    <property type="match status" value="1"/>
</dbReference>
<keyword evidence="6 14" id="KW-0460">Magnesium</keyword>
<feature type="binding site" evidence="13">
    <location>
        <begin position="271"/>
        <end position="274"/>
    </location>
    <ligand>
        <name>GTP</name>
        <dbReference type="ChEBI" id="CHEBI:37565"/>
    </ligand>
</feature>
<dbReference type="GO" id="GO:0046872">
    <property type="term" value="F:metal ion binding"/>
    <property type="evidence" value="ECO:0007669"/>
    <property type="project" value="UniProtKB-KW"/>
</dbReference>
<feature type="transmembrane region" description="Helical" evidence="16">
    <location>
        <begin position="561"/>
        <end position="580"/>
    </location>
</feature>
<dbReference type="Pfam" id="PF00503">
    <property type="entry name" value="G-alpha"/>
    <property type="match status" value="1"/>
</dbReference>
<dbReference type="Gene3D" id="3.40.50.300">
    <property type="entry name" value="P-loop containing nucleotide triphosphate hydrolases"/>
    <property type="match status" value="1"/>
</dbReference>
<keyword evidence="4 14" id="KW-0479">Metal-binding</keyword>
<evidence type="ECO:0000256" key="3">
    <source>
        <dbReference type="ARBA" id="ARBA00022707"/>
    </source>
</evidence>
<evidence type="ECO:0000256" key="5">
    <source>
        <dbReference type="ARBA" id="ARBA00022741"/>
    </source>
</evidence>
<dbReference type="CDD" id="cd00066">
    <property type="entry name" value="G-alpha"/>
    <property type="match status" value="1"/>
</dbReference>
<feature type="compositionally biased region" description="Polar residues" evidence="15">
    <location>
        <begin position="849"/>
        <end position="861"/>
    </location>
</feature>
<feature type="binding site" evidence="14">
    <location>
        <position position="51"/>
    </location>
    <ligand>
        <name>Mg(2+)</name>
        <dbReference type="ChEBI" id="CHEBI:18420"/>
    </ligand>
</feature>
<dbReference type="PRINTS" id="PR00342">
    <property type="entry name" value="RHESUSRHD"/>
</dbReference>
<feature type="transmembrane region" description="Helical" evidence="16">
    <location>
        <begin position="711"/>
        <end position="732"/>
    </location>
</feature>
<dbReference type="GO" id="GO:0031683">
    <property type="term" value="F:G-protein beta/gamma-subunit complex binding"/>
    <property type="evidence" value="ECO:0007669"/>
    <property type="project" value="InterPro"/>
</dbReference>
<keyword evidence="5 13" id="KW-0547">Nucleotide-binding</keyword>
<dbReference type="SUPFAM" id="SSF52540">
    <property type="entry name" value="P-loop containing nucleoside triphosphate hydrolases"/>
    <property type="match status" value="1"/>
</dbReference>
<evidence type="ECO:0000256" key="13">
    <source>
        <dbReference type="PIRSR" id="PIRSR601019-1"/>
    </source>
</evidence>
<keyword evidence="9 16" id="KW-0472">Membrane</keyword>
<feature type="transmembrane region" description="Helical" evidence="16">
    <location>
        <begin position="537"/>
        <end position="554"/>
    </location>
</feature>
<feature type="transmembrane region" description="Helical" evidence="16">
    <location>
        <begin position="421"/>
        <end position="440"/>
    </location>
</feature>
<evidence type="ECO:0000256" key="6">
    <source>
        <dbReference type="ARBA" id="ARBA00022842"/>
    </source>
</evidence>
<evidence type="ECO:0000256" key="9">
    <source>
        <dbReference type="ARBA" id="ARBA00023136"/>
    </source>
</evidence>
<dbReference type="GO" id="GO:0005834">
    <property type="term" value="C:heterotrimeric G-protein complex"/>
    <property type="evidence" value="ECO:0007669"/>
    <property type="project" value="TreeGrafter"/>
</dbReference>
<dbReference type="SUPFAM" id="SSF47895">
    <property type="entry name" value="Transducin (alpha subunit), insertion domain"/>
    <property type="match status" value="1"/>
</dbReference>
<feature type="region of interest" description="Disordered" evidence="15">
    <location>
        <begin position="1"/>
        <end position="31"/>
    </location>
</feature>
<dbReference type="GO" id="GO:0008519">
    <property type="term" value="F:ammonium channel activity"/>
    <property type="evidence" value="ECO:0007669"/>
    <property type="project" value="InterPro"/>
</dbReference>
<dbReference type="PANTHER" id="PTHR10218">
    <property type="entry name" value="GTP-BINDING PROTEIN ALPHA SUBUNIT"/>
    <property type="match status" value="1"/>
</dbReference>
<comment type="subcellular location">
    <subcellularLocation>
        <location evidence="1">Membrane</location>
        <topology evidence="1">Multi-pass membrane protein</topology>
    </subcellularLocation>
</comment>
<keyword evidence="2 16" id="KW-0812">Transmembrane</keyword>
<dbReference type="Proteomes" id="UP001146793">
    <property type="component" value="Unassembled WGS sequence"/>
</dbReference>
<evidence type="ECO:0000259" key="17">
    <source>
        <dbReference type="Pfam" id="PF00909"/>
    </source>
</evidence>
<evidence type="ECO:0000256" key="12">
    <source>
        <dbReference type="ARBA" id="ARBA00023288"/>
    </source>
</evidence>
<feature type="transmembrane region" description="Helical" evidence="16">
    <location>
        <begin position="794"/>
        <end position="819"/>
    </location>
</feature>
<evidence type="ECO:0000256" key="14">
    <source>
        <dbReference type="PIRSR" id="PIRSR601019-2"/>
    </source>
</evidence>
<feature type="transmembrane region" description="Helical" evidence="16">
    <location>
        <begin position="629"/>
        <end position="646"/>
    </location>
</feature>
<feature type="binding site" evidence="14">
    <location>
        <position position="183"/>
    </location>
    <ligand>
        <name>Mg(2+)</name>
        <dbReference type="ChEBI" id="CHEBI:18420"/>
    </ligand>
</feature>
<keyword evidence="3" id="KW-0519">Myristate</keyword>
<dbReference type="GO" id="GO:0005737">
    <property type="term" value="C:cytoplasm"/>
    <property type="evidence" value="ECO:0007669"/>
    <property type="project" value="TreeGrafter"/>
</dbReference>
<dbReference type="InterPro" id="IPR002229">
    <property type="entry name" value="RhesusRHD"/>
</dbReference>
<evidence type="ECO:0000256" key="1">
    <source>
        <dbReference type="ARBA" id="ARBA00004141"/>
    </source>
</evidence>
<evidence type="ECO:0000256" key="10">
    <source>
        <dbReference type="ARBA" id="ARBA00023139"/>
    </source>
</evidence>
<dbReference type="FunFam" id="3.40.50.300:FF:003800">
    <property type="entry name" value="Guanine nucleotide-binding protein G(k) subunit alpha"/>
    <property type="match status" value="1"/>
</dbReference>
<feature type="transmembrane region" description="Helical" evidence="16">
    <location>
        <begin position="753"/>
        <end position="771"/>
    </location>
</feature>
<dbReference type="PROSITE" id="PS51882">
    <property type="entry name" value="G_ALPHA"/>
    <property type="match status" value="1"/>
</dbReference>
<proteinExistence type="predicted"/>
<accession>A0AAV7YGU2</accession>
<dbReference type="SUPFAM" id="SSF111352">
    <property type="entry name" value="Ammonium transporter"/>
    <property type="match status" value="1"/>
</dbReference>
<keyword evidence="7 16" id="KW-1133">Transmembrane helix</keyword>
<feature type="binding site" evidence="13">
    <location>
        <begin position="177"/>
        <end position="183"/>
    </location>
    <ligand>
        <name>GTP</name>
        <dbReference type="ChEBI" id="CHEBI:37565"/>
    </ligand>
</feature>
<name>A0AAV7YGU2_9EUKA</name>
<dbReference type="GO" id="GO:0001664">
    <property type="term" value="F:G protein-coupled receptor binding"/>
    <property type="evidence" value="ECO:0007669"/>
    <property type="project" value="TreeGrafter"/>
</dbReference>
<keyword evidence="11" id="KW-0807">Transducer</keyword>
<keyword evidence="12" id="KW-0449">Lipoprotein</keyword>
<dbReference type="GO" id="GO:0003924">
    <property type="term" value="F:GTPase activity"/>
    <property type="evidence" value="ECO:0007669"/>
    <property type="project" value="InterPro"/>
</dbReference>
<dbReference type="EMBL" id="JANTQA010000063">
    <property type="protein sequence ID" value="KAJ3426699.1"/>
    <property type="molecule type" value="Genomic_DNA"/>
</dbReference>
<comment type="caution">
    <text evidence="18">The sequence shown here is derived from an EMBL/GenBank/DDBJ whole genome shotgun (WGS) entry which is preliminary data.</text>
</comment>
<dbReference type="Gene3D" id="1.10.400.10">
    <property type="entry name" value="GI Alpha 1, domain 2-like"/>
    <property type="match status" value="1"/>
</dbReference>
<evidence type="ECO:0000256" key="7">
    <source>
        <dbReference type="ARBA" id="ARBA00022989"/>
    </source>
</evidence>
<evidence type="ECO:0000256" key="15">
    <source>
        <dbReference type="SAM" id="MobiDB-lite"/>
    </source>
</evidence>
<dbReference type="InterPro" id="IPR027417">
    <property type="entry name" value="P-loop_NTPase"/>
</dbReference>
<reference evidence="18" key="1">
    <citation type="submission" date="2022-08" db="EMBL/GenBank/DDBJ databases">
        <title>Novel sulphate-reducing endosymbionts in the free-living metamonad Anaeramoeba.</title>
        <authorList>
            <person name="Jerlstrom-Hultqvist J."/>
            <person name="Cepicka I."/>
            <person name="Gallot-Lavallee L."/>
            <person name="Salas-Leiva D."/>
            <person name="Curtis B.A."/>
            <person name="Zahonova K."/>
            <person name="Pipaliya S."/>
            <person name="Dacks J."/>
            <person name="Roger A.J."/>
        </authorList>
    </citation>
    <scope>NUCLEOTIDE SEQUENCE</scope>
    <source>
        <strain evidence="18">Busselton2</strain>
    </source>
</reference>
<evidence type="ECO:0000256" key="8">
    <source>
        <dbReference type="ARBA" id="ARBA00023134"/>
    </source>
</evidence>
<evidence type="ECO:0000256" key="11">
    <source>
        <dbReference type="ARBA" id="ARBA00023224"/>
    </source>
</evidence>
<keyword evidence="10" id="KW-0564">Palmitate</keyword>
<feature type="transmembrane region" description="Helical" evidence="16">
    <location>
        <begin position="466"/>
        <end position="484"/>
    </location>
</feature>
<feature type="compositionally biased region" description="Basic and acidic residues" evidence="15">
    <location>
        <begin position="833"/>
        <end position="843"/>
    </location>
</feature>
<evidence type="ECO:0000313" key="19">
    <source>
        <dbReference type="Proteomes" id="UP001146793"/>
    </source>
</evidence>
<dbReference type="Pfam" id="PF00909">
    <property type="entry name" value="Ammonium_transp"/>
    <property type="match status" value="1"/>
</dbReference>
<feature type="binding site" evidence="13">
    <location>
        <begin position="202"/>
        <end position="206"/>
    </location>
    <ligand>
        <name>GTP</name>
        <dbReference type="ChEBI" id="CHEBI:37565"/>
    </ligand>
</feature>
<evidence type="ECO:0000313" key="18">
    <source>
        <dbReference type="EMBL" id="KAJ3426699.1"/>
    </source>
</evidence>
<feature type="transmembrane region" description="Helical" evidence="16">
    <location>
        <begin position="658"/>
        <end position="680"/>
    </location>
</feature>
<dbReference type="InterPro" id="IPR024041">
    <property type="entry name" value="NH4_transpt_AmtB-like_dom"/>
</dbReference>
<dbReference type="GO" id="GO:0005525">
    <property type="term" value="F:GTP binding"/>
    <property type="evidence" value="ECO:0007669"/>
    <property type="project" value="UniProtKB-KW"/>
</dbReference>
<dbReference type="GO" id="GO:0007188">
    <property type="term" value="P:adenylate cyclase-modulating G protein-coupled receptor signaling pathway"/>
    <property type="evidence" value="ECO:0007669"/>
    <property type="project" value="TreeGrafter"/>
</dbReference>
<evidence type="ECO:0000256" key="16">
    <source>
        <dbReference type="SAM" id="Phobius"/>
    </source>
</evidence>
<dbReference type="InterPro" id="IPR029020">
    <property type="entry name" value="Ammonium/urea_transptr"/>
</dbReference>
<sequence>MGKKQSKEKRKEYKRQTKKNKRIQKQFEQQKHKDDNEVKILLLGTGDSGKSTIVKQMQILYKGGFHKDEIEIYKNVIRSNVKSYIKTLIKACGTLNIEIDEKNRVLSQDFLETVRKNSPEITEELREDLKTLWGDKAFKEAYTRRDEFQLPDAAKFFLDQIDTIADKNFKPKEKDILFCRIPTVGVKEINFEVNDHVWRLIDVGGQRSERRKWIHQFENVNMLIFIVAASEYNQLLYEEQNTNRMQESLQVFKKHVNNEFFKKKDLVILLNKIDLFKEKIAKYPITKCFPAYSGKNNFEETSKYIKKQYLSLVKKKKKRKINCHFTCSTNTDMTKKVIESVLNTVIKSDINRYFILINSDFGKKKNKITKIAFLNHLYDPNLVVDRSAKNQNNKLTHPIQDNLFSSFRDYTCMKNQQTQKIFFSLLLFLQIVFIIIYGVWFKYDETFDETYNEGDQEIIDSRVDRYYFYYTNIALFVLVGFGFIRSFLRFYGYSSVGYTLFLTAFCLQFGIILKVFWDQLHDGNFMKHSLTIDDLIEGLYCASTVLISFGVILGRTTPFQMLMIAFCELILYSFNYYFSIVLAEGIDLGRSMTVHTFGSFFGFAISVFLRQHNGTLQNEKYISDSYSEMFTWIGTLIMWVMFPSFNTALATPQSSYRSIINTLLAICSSCCASFLLSPFFNKGKFNVIDIQGATLAGGIAIGSSANLCVSLYGAMIIGFAGGLFSIIGYEILSKQLKNRFNVEDSCRIMNLHGIPGIIGGIASIVTTHFGTKDHDLYDGEFERIFPRSDNQTKSQAACFIMSFVISLFGGCIIGLLIYLMKIKPDKPFDDSEFWSDSKSKQEDIDTDTNRSSTFSDYSTTKRSTFDVEDKNGKINISNSSDFSSDNV</sequence>
<evidence type="ECO:0000256" key="2">
    <source>
        <dbReference type="ARBA" id="ARBA00022692"/>
    </source>
</evidence>
<organism evidence="18 19">
    <name type="scientific">Anaeramoeba flamelloides</name>
    <dbReference type="NCBI Taxonomy" id="1746091"/>
    <lineage>
        <taxon>Eukaryota</taxon>
        <taxon>Metamonada</taxon>
        <taxon>Anaeramoebidae</taxon>
        <taxon>Anaeramoeba</taxon>
    </lineage>
</organism>
<keyword evidence="8 13" id="KW-0342">GTP-binding</keyword>
<evidence type="ECO:0000256" key="4">
    <source>
        <dbReference type="ARBA" id="ARBA00022723"/>
    </source>
</evidence>